<dbReference type="EMBL" id="AP023287">
    <property type="protein sequence ID" value="BCI55012.1"/>
    <property type="molecule type" value="Genomic_DNA"/>
</dbReference>
<gene>
    <name evidence="2" type="ORF">NIIDNTM18_42900</name>
</gene>
<dbReference type="GO" id="GO:0003677">
    <property type="term" value="F:DNA binding"/>
    <property type="evidence" value="ECO:0007669"/>
    <property type="project" value="InterPro"/>
</dbReference>
<evidence type="ECO:0000313" key="2">
    <source>
        <dbReference type="EMBL" id="BCI55012.1"/>
    </source>
</evidence>
<dbReference type="SUPFAM" id="SSF47413">
    <property type="entry name" value="lambda repressor-like DNA-binding domains"/>
    <property type="match status" value="1"/>
</dbReference>
<dbReference type="PROSITE" id="PS50943">
    <property type="entry name" value="HTH_CROC1"/>
    <property type="match status" value="1"/>
</dbReference>
<dbReference type="AlphaFoldDB" id="A0A6S6PA72"/>
<dbReference type="Pfam" id="PF13560">
    <property type="entry name" value="HTH_31"/>
    <property type="match status" value="1"/>
</dbReference>
<dbReference type="Proteomes" id="UP000515734">
    <property type="component" value="Chromosome"/>
</dbReference>
<evidence type="ECO:0000313" key="3">
    <source>
        <dbReference type="Proteomes" id="UP000515734"/>
    </source>
</evidence>
<dbReference type="CDD" id="cd00093">
    <property type="entry name" value="HTH_XRE"/>
    <property type="match status" value="1"/>
</dbReference>
<dbReference type="Gene3D" id="1.10.260.40">
    <property type="entry name" value="lambda repressor-like DNA-binding domains"/>
    <property type="match status" value="1"/>
</dbReference>
<sequence>MFRYRPGMRKEEKGGLDPEWVRVGATLRTLRELRGYKPDPFASQIGISRPYLANIEAGRKKLTNVLLARAAAALAVEQIAIMRPAAEDVAAA</sequence>
<feature type="domain" description="HTH cro/C1-type" evidence="1">
    <location>
        <begin position="27"/>
        <end position="81"/>
    </location>
</feature>
<dbReference type="SMART" id="SM00530">
    <property type="entry name" value="HTH_XRE"/>
    <property type="match status" value="1"/>
</dbReference>
<dbReference type="InterPro" id="IPR001387">
    <property type="entry name" value="Cro/C1-type_HTH"/>
</dbReference>
<accession>A0A6S6PA72</accession>
<organism evidence="2 3">
    <name type="scientific">Mycolicibacterium litorale</name>
    <dbReference type="NCBI Taxonomy" id="758802"/>
    <lineage>
        <taxon>Bacteria</taxon>
        <taxon>Bacillati</taxon>
        <taxon>Actinomycetota</taxon>
        <taxon>Actinomycetes</taxon>
        <taxon>Mycobacteriales</taxon>
        <taxon>Mycobacteriaceae</taxon>
        <taxon>Mycolicibacterium</taxon>
    </lineage>
</organism>
<dbReference type="InterPro" id="IPR010982">
    <property type="entry name" value="Lambda_DNA-bd_dom_sf"/>
</dbReference>
<name>A0A6S6PA72_9MYCO</name>
<evidence type="ECO:0000259" key="1">
    <source>
        <dbReference type="PROSITE" id="PS50943"/>
    </source>
</evidence>
<reference evidence="2 3" key="1">
    <citation type="submission" date="2020-07" db="EMBL/GenBank/DDBJ databases">
        <title>Complete genome sequence of Mycolicibacterium litorale like strain isolated from cardiac implantable electronic device infection.</title>
        <authorList>
            <person name="Fukano H."/>
            <person name="Miyama H."/>
            <person name="Hoshino Y."/>
        </authorList>
    </citation>
    <scope>NUCLEOTIDE SEQUENCE [LARGE SCALE GENOMIC DNA]</scope>
    <source>
        <strain evidence="2 3">NIIDNTM18</strain>
    </source>
</reference>
<protein>
    <recommendedName>
        <fullName evidence="1">HTH cro/C1-type domain-containing protein</fullName>
    </recommendedName>
</protein>
<proteinExistence type="predicted"/>